<name>A0A2K3DAB5_CHLRE</name>
<gene>
    <name evidence="2" type="ORF">CHLRE_10g438450v5</name>
</gene>
<evidence type="ECO:0000313" key="3">
    <source>
        <dbReference type="Proteomes" id="UP000006906"/>
    </source>
</evidence>
<protein>
    <submittedName>
        <fullName evidence="2">Uncharacterized protein</fullName>
    </submittedName>
</protein>
<keyword evidence="3" id="KW-1185">Reference proteome</keyword>
<proteinExistence type="predicted"/>
<dbReference type="KEGG" id="cre:CHLRE_10g438450v5"/>
<accession>A0A2K3DAB5</accession>
<organism evidence="2 3">
    <name type="scientific">Chlamydomonas reinhardtii</name>
    <name type="common">Chlamydomonas smithii</name>
    <dbReference type="NCBI Taxonomy" id="3055"/>
    <lineage>
        <taxon>Eukaryota</taxon>
        <taxon>Viridiplantae</taxon>
        <taxon>Chlorophyta</taxon>
        <taxon>core chlorophytes</taxon>
        <taxon>Chlorophyceae</taxon>
        <taxon>CS clade</taxon>
        <taxon>Chlamydomonadales</taxon>
        <taxon>Chlamydomonadaceae</taxon>
        <taxon>Chlamydomonas</taxon>
    </lineage>
</organism>
<feature type="compositionally biased region" description="Basic and acidic residues" evidence="1">
    <location>
        <begin position="269"/>
        <end position="279"/>
    </location>
</feature>
<dbReference type="InParanoid" id="A0A2K3DAB5"/>
<dbReference type="RefSeq" id="XP_042920156.1">
    <property type="nucleotide sequence ID" value="XM_043066759.1"/>
</dbReference>
<dbReference type="Gramene" id="PNW77480">
    <property type="protein sequence ID" value="PNW77480"/>
    <property type="gene ID" value="CHLRE_10g438450v5"/>
</dbReference>
<dbReference type="GeneID" id="5715926"/>
<feature type="region of interest" description="Disordered" evidence="1">
    <location>
        <begin position="269"/>
        <end position="291"/>
    </location>
</feature>
<dbReference type="AlphaFoldDB" id="A0A2K3DAB5"/>
<evidence type="ECO:0000313" key="2">
    <source>
        <dbReference type="EMBL" id="PNW77480.1"/>
    </source>
</evidence>
<reference evidence="2 3" key="1">
    <citation type="journal article" date="2007" name="Science">
        <title>The Chlamydomonas genome reveals the evolution of key animal and plant functions.</title>
        <authorList>
            <person name="Merchant S.S."/>
            <person name="Prochnik S.E."/>
            <person name="Vallon O."/>
            <person name="Harris E.H."/>
            <person name="Karpowicz S.J."/>
            <person name="Witman G.B."/>
            <person name="Terry A."/>
            <person name="Salamov A."/>
            <person name="Fritz-Laylin L.K."/>
            <person name="Marechal-Drouard L."/>
            <person name="Marshall W.F."/>
            <person name="Qu L.H."/>
            <person name="Nelson D.R."/>
            <person name="Sanderfoot A.A."/>
            <person name="Spalding M.H."/>
            <person name="Kapitonov V.V."/>
            <person name="Ren Q."/>
            <person name="Ferris P."/>
            <person name="Lindquist E."/>
            <person name="Shapiro H."/>
            <person name="Lucas S.M."/>
            <person name="Grimwood J."/>
            <person name="Schmutz J."/>
            <person name="Cardol P."/>
            <person name="Cerutti H."/>
            <person name="Chanfreau G."/>
            <person name="Chen C.L."/>
            <person name="Cognat V."/>
            <person name="Croft M.T."/>
            <person name="Dent R."/>
            <person name="Dutcher S."/>
            <person name="Fernandez E."/>
            <person name="Fukuzawa H."/>
            <person name="Gonzalez-Ballester D."/>
            <person name="Gonzalez-Halphen D."/>
            <person name="Hallmann A."/>
            <person name="Hanikenne M."/>
            <person name="Hippler M."/>
            <person name="Inwood W."/>
            <person name="Jabbari K."/>
            <person name="Kalanon M."/>
            <person name="Kuras R."/>
            <person name="Lefebvre P.A."/>
            <person name="Lemaire S.D."/>
            <person name="Lobanov A.V."/>
            <person name="Lohr M."/>
            <person name="Manuell A."/>
            <person name="Meier I."/>
            <person name="Mets L."/>
            <person name="Mittag M."/>
            <person name="Mittelmeier T."/>
            <person name="Moroney J.V."/>
            <person name="Moseley J."/>
            <person name="Napoli C."/>
            <person name="Nedelcu A.M."/>
            <person name="Niyogi K."/>
            <person name="Novoselov S.V."/>
            <person name="Paulsen I.T."/>
            <person name="Pazour G."/>
            <person name="Purton S."/>
            <person name="Ral J.P."/>
            <person name="Riano-Pachon D.M."/>
            <person name="Riekhof W."/>
            <person name="Rymarquis L."/>
            <person name="Schroda M."/>
            <person name="Stern D."/>
            <person name="Umen J."/>
            <person name="Willows R."/>
            <person name="Wilson N."/>
            <person name="Zimmer S.L."/>
            <person name="Allmer J."/>
            <person name="Balk J."/>
            <person name="Bisova K."/>
            <person name="Chen C.J."/>
            <person name="Elias M."/>
            <person name="Gendler K."/>
            <person name="Hauser C."/>
            <person name="Lamb M.R."/>
            <person name="Ledford H."/>
            <person name="Long J.C."/>
            <person name="Minagawa J."/>
            <person name="Page M.D."/>
            <person name="Pan J."/>
            <person name="Pootakham W."/>
            <person name="Roje S."/>
            <person name="Rose A."/>
            <person name="Stahlberg E."/>
            <person name="Terauchi A.M."/>
            <person name="Yang P."/>
            <person name="Ball S."/>
            <person name="Bowler C."/>
            <person name="Dieckmann C.L."/>
            <person name="Gladyshev V.N."/>
            <person name="Green P."/>
            <person name="Jorgensen R."/>
            <person name="Mayfield S."/>
            <person name="Mueller-Roeber B."/>
            <person name="Rajamani S."/>
            <person name="Sayre R.T."/>
            <person name="Brokstein P."/>
            <person name="Dubchak I."/>
            <person name="Goodstein D."/>
            <person name="Hornick L."/>
            <person name="Huang Y.W."/>
            <person name="Jhaveri J."/>
            <person name="Luo Y."/>
            <person name="Martinez D."/>
            <person name="Ngau W.C."/>
            <person name="Otillar B."/>
            <person name="Poliakov A."/>
            <person name="Porter A."/>
            <person name="Szajkowski L."/>
            <person name="Werner G."/>
            <person name="Zhou K."/>
            <person name="Grigoriev I.V."/>
            <person name="Rokhsar D.S."/>
            <person name="Grossman A.R."/>
        </authorList>
    </citation>
    <scope>NUCLEOTIDE SEQUENCE [LARGE SCALE GENOMIC DNA]</scope>
    <source>
        <strain evidence="3">CC-503</strain>
    </source>
</reference>
<sequence length="476" mass="48695">MESEARQVNKTKSLKSADAGSPFLPIYPYHVNSGYIDNRVKCSLKAAKKKGKQQPAAAAAAAGAEEGATMERSVPAGCCGLPADYGQAHNCTLGFLVISDVCKALKQSAKGWGKLPDSGAALPAFLYKHVLKHKTGTKDRPPVEAEHLASGFPQLLASCVEGWERALAHVHGVWMPAVMEAYQDATTSSPDVWYALLGDGDGAASAAGVAAAPGSGSCAAQLVRPPGVPRPQLLLPCCIPPEKIVKLGEVVEELAGERAVQMRAEYQARVKQEQEEQQERSPGPVPPRPDVEAQSRLRLAPAAAAAALTTGLAATAGASAPPVAPVLASGPPGQAGCAAAAASSEASDAVFVPQLYPQQPAAGLYGVAAMHVDNPHEPGLLQLMQGMQLAPPAAVAAAAVGAGVGVGAGAGQAPVPGPVPLLGLMERVRVALVKDMEWCQQQVGVGGAAAGDAALVEALASLERMLGEREARLHVC</sequence>
<dbReference type="STRING" id="3055.A0A2K3DAB5"/>
<evidence type="ECO:0000256" key="1">
    <source>
        <dbReference type="SAM" id="MobiDB-lite"/>
    </source>
</evidence>
<dbReference type="EMBL" id="CM008971">
    <property type="protein sequence ID" value="PNW77480.1"/>
    <property type="molecule type" value="Genomic_DNA"/>
</dbReference>
<dbReference type="Proteomes" id="UP000006906">
    <property type="component" value="Chromosome 10"/>
</dbReference>